<proteinExistence type="predicted"/>
<sequence>MDLMITLQTRHNHGLKPTRTDGSGPTRPINTLHLLLLLPQMHFHIKIQEEQENNGVEDRVQEPRADPVTPALHEVQRQHADVAGDVAAEQRDLARDDEGEARAAEAEGGPEAVAVDGGVGERGGEYGEHLERLGELEPEERHEGEDRLVEELAKRQPAAPCDGEERAEHVEEAGEVVEVGPEEDPTRGAGPEREAEEPLERGPEPGRPAAEPEPPRVADLGGGGEECSGEDRGGDQGHREAVDGGDGAQGDRAAVVVEEEGEGEVEEEG</sequence>
<feature type="compositionally biased region" description="Basic and acidic residues" evidence="1">
    <location>
        <begin position="90"/>
        <end position="105"/>
    </location>
</feature>
<accession>A0A2P5FXT1</accession>
<dbReference type="InParanoid" id="A0A2P5FXT1"/>
<feature type="compositionally biased region" description="Basic and acidic residues" evidence="1">
    <location>
        <begin position="229"/>
        <end position="242"/>
    </location>
</feature>
<gene>
    <name evidence="2" type="ORF">TorRG33x02_015860</name>
</gene>
<comment type="caution">
    <text evidence="2">The sequence shown here is derived from an EMBL/GenBank/DDBJ whole genome shotgun (WGS) entry which is preliminary data.</text>
</comment>
<dbReference type="AlphaFoldDB" id="A0A2P5FXT1"/>
<dbReference type="Proteomes" id="UP000237000">
    <property type="component" value="Unassembled WGS sequence"/>
</dbReference>
<name>A0A2P5FXT1_TREOI</name>
<feature type="compositionally biased region" description="Basic and acidic residues" evidence="1">
    <location>
        <begin position="184"/>
        <end position="204"/>
    </location>
</feature>
<feature type="compositionally biased region" description="Low complexity" evidence="1">
    <location>
        <begin position="106"/>
        <end position="116"/>
    </location>
</feature>
<keyword evidence="3" id="KW-1185">Reference proteome</keyword>
<protein>
    <submittedName>
        <fullName evidence="2">Uncharacterized protein</fullName>
    </submittedName>
</protein>
<evidence type="ECO:0000256" key="1">
    <source>
        <dbReference type="SAM" id="MobiDB-lite"/>
    </source>
</evidence>
<feature type="compositionally biased region" description="Basic and acidic residues" evidence="1">
    <location>
        <begin position="122"/>
        <end position="154"/>
    </location>
</feature>
<feature type="region of interest" description="Disordered" evidence="1">
    <location>
        <begin position="90"/>
        <end position="269"/>
    </location>
</feature>
<feature type="compositionally biased region" description="Acidic residues" evidence="1">
    <location>
        <begin position="257"/>
        <end position="269"/>
    </location>
</feature>
<reference evidence="3" key="1">
    <citation type="submission" date="2016-06" db="EMBL/GenBank/DDBJ databases">
        <title>Parallel loss of symbiosis genes in relatives of nitrogen-fixing non-legume Parasponia.</title>
        <authorList>
            <person name="Van Velzen R."/>
            <person name="Holmer R."/>
            <person name="Bu F."/>
            <person name="Rutten L."/>
            <person name="Van Zeijl A."/>
            <person name="Liu W."/>
            <person name="Santuari L."/>
            <person name="Cao Q."/>
            <person name="Sharma T."/>
            <person name="Shen D."/>
            <person name="Roswanjaya Y."/>
            <person name="Wardhani T."/>
            <person name="Kalhor M.S."/>
            <person name="Jansen J."/>
            <person name="Van den Hoogen J."/>
            <person name="Gungor B."/>
            <person name="Hartog M."/>
            <person name="Hontelez J."/>
            <person name="Verver J."/>
            <person name="Yang W.-C."/>
            <person name="Schijlen E."/>
            <person name="Repin R."/>
            <person name="Schilthuizen M."/>
            <person name="Schranz E."/>
            <person name="Heidstra R."/>
            <person name="Miyata K."/>
            <person name="Fedorova E."/>
            <person name="Kohlen W."/>
            <person name="Bisseling T."/>
            <person name="Smit S."/>
            <person name="Geurts R."/>
        </authorList>
    </citation>
    <scope>NUCLEOTIDE SEQUENCE [LARGE SCALE GENOMIC DNA]</scope>
    <source>
        <strain evidence="3">cv. RG33-2</strain>
    </source>
</reference>
<feature type="compositionally biased region" description="Basic and acidic residues" evidence="1">
    <location>
        <begin position="163"/>
        <end position="172"/>
    </location>
</feature>
<organism evidence="2 3">
    <name type="scientific">Trema orientale</name>
    <name type="common">Charcoal tree</name>
    <name type="synonym">Celtis orientalis</name>
    <dbReference type="NCBI Taxonomy" id="63057"/>
    <lineage>
        <taxon>Eukaryota</taxon>
        <taxon>Viridiplantae</taxon>
        <taxon>Streptophyta</taxon>
        <taxon>Embryophyta</taxon>
        <taxon>Tracheophyta</taxon>
        <taxon>Spermatophyta</taxon>
        <taxon>Magnoliopsida</taxon>
        <taxon>eudicotyledons</taxon>
        <taxon>Gunneridae</taxon>
        <taxon>Pentapetalae</taxon>
        <taxon>rosids</taxon>
        <taxon>fabids</taxon>
        <taxon>Rosales</taxon>
        <taxon>Cannabaceae</taxon>
        <taxon>Trema</taxon>
    </lineage>
</organism>
<dbReference type="EMBL" id="JXTC01000004">
    <property type="protein sequence ID" value="POO02602.1"/>
    <property type="molecule type" value="Genomic_DNA"/>
</dbReference>
<dbReference type="OrthoDB" id="1751010at2759"/>
<evidence type="ECO:0000313" key="3">
    <source>
        <dbReference type="Proteomes" id="UP000237000"/>
    </source>
</evidence>
<evidence type="ECO:0000313" key="2">
    <source>
        <dbReference type="EMBL" id="POO02602.1"/>
    </source>
</evidence>